<proteinExistence type="predicted"/>
<accession>A0A5D3DJ76</accession>
<name>A0A5D3DJ76_CUCMM</name>
<gene>
    <name evidence="2" type="ORF">E5676_scaffold577G00180</name>
</gene>
<dbReference type="Proteomes" id="UP000321947">
    <property type="component" value="Unassembled WGS sequence"/>
</dbReference>
<keyword evidence="1" id="KW-0472">Membrane</keyword>
<comment type="caution">
    <text evidence="2">The sequence shown here is derived from an EMBL/GenBank/DDBJ whole genome shotgun (WGS) entry which is preliminary data.</text>
</comment>
<sequence length="111" mass="12672">MVASTVLMVAEKPSIALSIASALSHGQREVHLVIGEFLLRLPLREKGCFLWCVGVCAVIWNLWGERNNRVFRGVEREPCEVWSLVRCLQERVAQRYMNLMGDFLGIMLIIK</sequence>
<evidence type="ECO:0000313" key="2">
    <source>
        <dbReference type="EMBL" id="TYK23653.1"/>
    </source>
</evidence>
<evidence type="ECO:0000256" key="1">
    <source>
        <dbReference type="SAM" id="Phobius"/>
    </source>
</evidence>
<dbReference type="Gene3D" id="3.40.50.140">
    <property type="match status" value="1"/>
</dbReference>
<dbReference type="EMBL" id="SSTD01004414">
    <property type="protein sequence ID" value="TYK23653.1"/>
    <property type="molecule type" value="Genomic_DNA"/>
</dbReference>
<reference evidence="2 3" key="1">
    <citation type="submission" date="2019-08" db="EMBL/GenBank/DDBJ databases">
        <title>Draft genome sequences of two oriental melons (Cucumis melo L. var makuwa).</title>
        <authorList>
            <person name="Kwon S.-Y."/>
        </authorList>
    </citation>
    <scope>NUCLEOTIDE SEQUENCE [LARGE SCALE GENOMIC DNA]</scope>
    <source>
        <strain evidence="3">cv. Chang Bougi</strain>
        <tissue evidence="2">Leaf</tissue>
    </source>
</reference>
<dbReference type="AlphaFoldDB" id="A0A5D3DJ76"/>
<keyword evidence="1" id="KW-1133">Transmembrane helix</keyword>
<feature type="transmembrane region" description="Helical" evidence="1">
    <location>
        <begin position="47"/>
        <end position="63"/>
    </location>
</feature>
<evidence type="ECO:0000313" key="3">
    <source>
        <dbReference type="Proteomes" id="UP000321947"/>
    </source>
</evidence>
<protein>
    <submittedName>
        <fullName evidence="2">SIL1</fullName>
    </submittedName>
</protein>
<keyword evidence="1" id="KW-0812">Transmembrane</keyword>
<organism evidence="2 3">
    <name type="scientific">Cucumis melo var. makuwa</name>
    <name type="common">Oriental melon</name>
    <dbReference type="NCBI Taxonomy" id="1194695"/>
    <lineage>
        <taxon>Eukaryota</taxon>
        <taxon>Viridiplantae</taxon>
        <taxon>Streptophyta</taxon>
        <taxon>Embryophyta</taxon>
        <taxon>Tracheophyta</taxon>
        <taxon>Spermatophyta</taxon>
        <taxon>Magnoliopsida</taxon>
        <taxon>eudicotyledons</taxon>
        <taxon>Gunneridae</taxon>
        <taxon>Pentapetalae</taxon>
        <taxon>rosids</taxon>
        <taxon>fabids</taxon>
        <taxon>Cucurbitales</taxon>
        <taxon>Cucurbitaceae</taxon>
        <taxon>Benincaseae</taxon>
        <taxon>Cucumis</taxon>
    </lineage>
</organism>